<dbReference type="AlphaFoldDB" id="A0A1S1V5K4"/>
<dbReference type="OrthoDB" id="360192at2"/>
<dbReference type="EMBL" id="MKIE01000006">
    <property type="protein sequence ID" value="OHW61868.1"/>
    <property type="molecule type" value="Genomic_DNA"/>
</dbReference>
<dbReference type="STRING" id="39480.EUAN_16310"/>
<keyword evidence="1" id="KW-0812">Transmembrane</keyword>
<dbReference type="PANTHER" id="PTHR36007">
    <property type="entry name" value="TRANSPORT PROTEIN-RELATED"/>
    <property type="match status" value="1"/>
</dbReference>
<evidence type="ECO:0000313" key="3">
    <source>
        <dbReference type="Proteomes" id="UP000180254"/>
    </source>
</evidence>
<comment type="caution">
    <text evidence="2">The sequence shown here is derived from an EMBL/GenBank/DDBJ whole genome shotgun (WGS) entry which is preliminary data.</text>
</comment>
<evidence type="ECO:0000256" key="1">
    <source>
        <dbReference type="SAM" id="Phobius"/>
    </source>
</evidence>
<proteinExistence type="predicted"/>
<gene>
    <name evidence="2" type="ORF">EUAN_16310</name>
</gene>
<name>A0A1S1V5K4_9FIRM</name>
<sequence length="162" mass="17478">MKALVVDFLDFLSIELAVMFMAMLPVIELRGAIPLGVSMGLSPVHSAILSYIGSAIPVPIILFGIRPIFGFLRKNSFFRKIIDKIVYNSNVKHSRKIRKYGTIGLVILVAIPLPGTGVWSGSLVASLMNIRFKLAFPAILLGNAIAAVAIMTLSHGVSSVLM</sequence>
<dbReference type="Proteomes" id="UP000180254">
    <property type="component" value="Unassembled WGS sequence"/>
</dbReference>
<keyword evidence="3" id="KW-1185">Reference proteome</keyword>
<evidence type="ECO:0000313" key="2">
    <source>
        <dbReference type="EMBL" id="OHW61868.1"/>
    </source>
</evidence>
<feature type="transmembrane region" description="Helical" evidence="1">
    <location>
        <begin position="134"/>
        <end position="153"/>
    </location>
</feature>
<accession>A0A1S1V5K4</accession>
<protein>
    <submittedName>
        <fullName evidence="2">Putative small multi-drug export protein</fullName>
    </submittedName>
</protein>
<keyword evidence="1" id="KW-0472">Membrane</keyword>
<feature type="transmembrane region" description="Helical" evidence="1">
    <location>
        <begin position="102"/>
        <end position="128"/>
    </location>
</feature>
<reference evidence="2 3" key="1">
    <citation type="submission" date="2016-09" db="EMBL/GenBank/DDBJ databases">
        <title>Genome sequence of Eubacterium angustum.</title>
        <authorList>
            <person name="Poehlein A."/>
            <person name="Daniel R."/>
        </authorList>
    </citation>
    <scope>NUCLEOTIDE SEQUENCE [LARGE SCALE GENOMIC DNA]</scope>
    <source>
        <strain evidence="2 3">DSM 1989</strain>
    </source>
</reference>
<dbReference type="RefSeq" id="WP_071063477.1">
    <property type="nucleotide sequence ID" value="NZ_MKIE01000006.1"/>
</dbReference>
<feature type="transmembrane region" description="Helical" evidence="1">
    <location>
        <begin position="47"/>
        <end position="69"/>
    </location>
</feature>
<feature type="transmembrane region" description="Helical" evidence="1">
    <location>
        <begin position="7"/>
        <end position="27"/>
    </location>
</feature>
<keyword evidence="1" id="KW-1133">Transmembrane helix</keyword>
<organism evidence="2 3">
    <name type="scientific">Andreesenia angusta</name>
    <dbReference type="NCBI Taxonomy" id="39480"/>
    <lineage>
        <taxon>Bacteria</taxon>
        <taxon>Bacillati</taxon>
        <taxon>Bacillota</taxon>
        <taxon>Tissierellia</taxon>
        <taxon>Tissierellales</taxon>
        <taxon>Gottschalkiaceae</taxon>
        <taxon>Andreesenia</taxon>
    </lineage>
</organism>
<dbReference type="Pfam" id="PF06695">
    <property type="entry name" value="Sm_multidrug_ex"/>
    <property type="match status" value="1"/>
</dbReference>
<dbReference type="PANTHER" id="PTHR36007:SF2">
    <property type="entry name" value="TRANSPORT PROTEIN-RELATED"/>
    <property type="match status" value="1"/>
</dbReference>
<dbReference type="InterPro" id="IPR009577">
    <property type="entry name" value="Sm_multidrug_ex"/>
</dbReference>